<dbReference type="NCBIfam" id="TIGR00254">
    <property type="entry name" value="GGDEF"/>
    <property type="match status" value="1"/>
</dbReference>
<gene>
    <name evidence="3" type="ORF">RM425_12015</name>
</gene>
<dbReference type="SUPFAM" id="SSF141868">
    <property type="entry name" value="EAL domain-like"/>
    <property type="match status" value="1"/>
</dbReference>
<accession>A0ABU2K8V6</accession>
<dbReference type="PANTHER" id="PTHR44757:SF2">
    <property type="entry name" value="BIOFILM ARCHITECTURE MAINTENANCE PROTEIN MBAA"/>
    <property type="match status" value="1"/>
</dbReference>
<comment type="caution">
    <text evidence="3">The sequence shown here is derived from an EMBL/GenBank/DDBJ whole genome shotgun (WGS) entry which is preliminary data.</text>
</comment>
<name>A0ABU2K8V6_9ACTN</name>
<dbReference type="Proteomes" id="UP001183222">
    <property type="component" value="Unassembled WGS sequence"/>
</dbReference>
<protein>
    <submittedName>
        <fullName evidence="3">EAL domain-containing protein</fullName>
    </submittedName>
</protein>
<dbReference type="SUPFAM" id="SSF55073">
    <property type="entry name" value="Nucleotide cyclase"/>
    <property type="match status" value="1"/>
</dbReference>
<proteinExistence type="predicted"/>
<keyword evidence="4" id="KW-1185">Reference proteome</keyword>
<dbReference type="InterPro" id="IPR035919">
    <property type="entry name" value="EAL_sf"/>
</dbReference>
<dbReference type="EMBL" id="JAVREI010000007">
    <property type="protein sequence ID" value="MDT0276626.1"/>
    <property type="molecule type" value="Genomic_DNA"/>
</dbReference>
<dbReference type="InterPro" id="IPR052155">
    <property type="entry name" value="Biofilm_reg_signaling"/>
</dbReference>
<evidence type="ECO:0000259" key="2">
    <source>
        <dbReference type="PROSITE" id="PS50887"/>
    </source>
</evidence>
<dbReference type="SMART" id="SM00052">
    <property type="entry name" value="EAL"/>
    <property type="match status" value="1"/>
</dbReference>
<organism evidence="3 4">
    <name type="scientific">Blastococcus goldschmidtiae</name>
    <dbReference type="NCBI Taxonomy" id="3075546"/>
    <lineage>
        <taxon>Bacteria</taxon>
        <taxon>Bacillati</taxon>
        <taxon>Actinomycetota</taxon>
        <taxon>Actinomycetes</taxon>
        <taxon>Geodermatophilales</taxon>
        <taxon>Geodermatophilaceae</taxon>
        <taxon>Blastococcus</taxon>
    </lineage>
</organism>
<dbReference type="RefSeq" id="WP_311345443.1">
    <property type="nucleotide sequence ID" value="NZ_JAVREI010000007.1"/>
</dbReference>
<dbReference type="Pfam" id="PF00990">
    <property type="entry name" value="GGDEF"/>
    <property type="match status" value="1"/>
</dbReference>
<dbReference type="PANTHER" id="PTHR44757">
    <property type="entry name" value="DIGUANYLATE CYCLASE DGCP"/>
    <property type="match status" value="1"/>
</dbReference>
<dbReference type="Gene3D" id="3.30.70.270">
    <property type="match status" value="1"/>
</dbReference>
<evidence type="ECO:0000313" key="4">
    <source>
        <dbReference type="Proteomes" id="UP001183222"/>
    </source>
</evidence>
<sequence length="600" mass="62981">MITHLARVQDGLGALHPVGGGSGETPTLEALAQSVPVLSGASSCEELDRAFGRSRGAGCAVVTHPDVDGVVGLVERSRFEAMMSGPYGYGRSLYGRRDVAEVAQWDALTLAPSTTVVEASSRAITRHPDHVQDHVLVRSTDGAVLAVPMPVLLSALAQALAGQALRDPLTGLANRHAFFGRVEESCRRSATQEGHQTAVVYFDLDGFKLVNDTFGHDRGDLLLQQVADALTEAARPTDLVARLGGDEFAVCLDIEATPAVGHALDTDVASSIAGRMHAAVAAIGRADGVRERLRISAGLAVSAGGCVDPTELVRAADLAMYTGKRDGGDHVTGPVVVTTSADADPLVGSTVAEVIARGELRLLFQPIVALADGRLCSVEALVRWQHPRLGLLSPDAFLPAAARAGQLTELDDWVLRTAAREFAAWRRAGGPDADGVALNVNVSTDRLLTPGLLDVLESAVAAAGLEPAVVRVEVPEHLLVDQLAAAVEPLVRLRAAGFEVTFDDVGAGGTSLRHLRDVRADGLKIDRSYVQGIGTDDRDRAVVQLLVDFAESAGMAVTAEGVETAEQRAELLAMGCRYAQGWLFARPAPLADLGTHFPAS</sequence>
<feature type="domain" description="EAL" evidence="1">
    <location>
        <begin position="344"/>
        <end position="600"/>
    </location>
</feature>
<dbReference type="Pfam" id="PF00563">
    <property type="entry name" value="EAL"/>
    <property type="match status" value="1"/>
</dbReference>
<feature type="domain" description="GGDEF" evidence="2">
    <location>
        <begin position="195"/>
        <end position="336"/>
    </location>
</feature>
<evidence type="ECO:0000313" key="3">
    <source>
        <dbReference type="EMBL" id="MDT0276626.1"/>
    </source>
</evidence>
<dbReference type="Gene3D" id="3.20.20.450">
    <property type="entry name" value="EAL domain"/>
    <property type="match status" value="1"/>
</dbReference>
<dbReference type="InterPro" id="IPR001633">
    <property type="entry name" value="EAL_dom"/>
</dbReference>
<dbReference type="CDD" id="cd01949">
    <property type="entry name" value="GGDEF"/>
    <property type="match status" value="1"/>
</dbReference>
<dbReference type="InterPro" id="IPR029787">
    <property type="entry name" value="Nucleotide_cyclase"/>
</dbReference>
<evidence type="ECO:0000259" key="1">
    <source>
        <dbReference type="PROSITE" id="PS50883"/>
    </source>
</evidence>
<dbReference type="SMART" id="SM00267">
    <property type="entry name" value="GGDEF"/>
    <property type="match status" value="1"/>
</dbReference>
<dbReference type="CDD" id="cd01948">
    <property type="entry name" value="EAL"/>
    <property type="match status" value="1"/>
</dbReference>
<dbReference type="InterPro" id="IPR043128">
    <property type="entry name" value="Rev_trsase/Diguanyl_cyclase"/>
</dbReference>
<dbReference type="PROSITE" id="PS50887">
    <property type="entry name" value="GGDEF"/>
    <property type="match status" value="1"/>
</dbReference>
<reference evidence="4" key="1">
    <citation type="submission" date="2023-07" db="EMBL/GenBank/DDBJ databases">
        <title>30 novel species of actinomycetes from the DSMZ collection.</title>
        <authorList>
            <person name="Nouioui I."/>
        </authorList>
    </citation>
    <scope>NUCLEOTIDE SEQUENCE [LARGE SCALE GENOMIC DNA]</scope>
    <source>
        <strain evidence="4">DSM 46792</strain>
    </source>
</reference>
<dbReference type="PROSITE" id="PS50883">
    <property type="entry name" value="EAL"/>
    <property type="match status" value="1"/>
</dbReference>
<dbReference type="InterPro" id="IPR000160">
    <property type="entry name" value="GGDEF_dom"/>
</dbReference>